<evidence type="ECO:0000256" key="3">
    <source>
        <dbReference type="ARBA" id="ARBA00022989"/>
    </source>
</evidence>
<dbReference type="InterPro" id="IPR017981">
    <property type="entry name" value="GPCR_2-like_7TM"/>
</dbReference>
<evidence type="ECO:0000256" key="5">
    <source>
        <dbReference type="ARBA" id="ARBA00023136"/>
    </source>
</evidence>
<dbReference type="Proteomes" id="UP000187209">
    <property type="component" value="Unassembled WGS sequence"/>
</dbReference>
<name>A0A1R2BZ09_9CILI</name>
<keyword evidence="5 8" id="KW-0472">Membrane</keyword>
<feature type="transmembrane region" description="Helical" evidence="8">
    <location>
        <begin position="190"/>
        <end position="210"/>
    </location>
</feature>
<feature type="transmembrane region" description="Helical" evidence="8">
    <location>
        <begin position="12"/>
        <end position="34"/>
    </location>
</feature>
<dbReference type="Gene3D" id="1.20.1070.10">
    <property type="entry name" value="Rhodopsin 7-helix transmembrane proteins"/>
    <property type="match status" value="1"/>
</dbReference>
<dbReference type="GO" id="GO:0007189">
    <property type="term" value="P:adenylate cyclase-activating G protein-coupled receptor signaling pathway"/>
    <property type="evidence" value="ECO:0007669"/>
    <property type="project" value="TreeGrafter"/>
</dbReference>
<evidence type="ECO:0000256" key="1">
    <source>
        <dbReference type="ARBA" id="ARBA00004141"/>
    </source>
</evidence>
<keyword evidence="4" id="KW-0297">G-protein coupled receptor</keyword>
<feature type="domain" description="G-protein coupled receptors family 2 profile 2" evidence="9">
    <location>
        <begin position="10"/>
        <end position="179"/>
    </location>
</feature>
<reference evidence="10 11" key="1">
    <citation type="submission" date="2016-11" db="EMBL/GenBank/DDBJ databases">
        <title>The macronuclear genome of Stentor coeruleus: a giant cell with tiny introns.</title>
        <authorList>
            <person name="Slabodnick M."/>
            <person name="Ruby J.G."/>
            <person name="Reiff S.B."/>
            <person name="Swart E.C."/>
            <person name="Gosai S."/>
            <person name="Prabakaran S."/>
            <person name="Witkowska E."/>
            <person name="Larue G.E."/>
            <person name="Fisher S."/>
            <person name="Freeman R.M."/>
            <person name="Gunawardena J."/>
            <person name="Chu W."/>
            <person name="Stover N.A."/>
            <person name="Gregory B.D."/>
            <person name="Nowacki M."/>
            <person name="Derisi J."/>
            <person name="Roy S.W."/>
            <person name="Marshall W.F."/>
            <person name="Sood P."/>
        </authorList>
    </citation>
    <scope>NUCLEOTIDE SEQUENCE [LARGE SCALE GENOMIC DNA]</scope>
    <source>
        <strain evidence="10">WM001</strain>
    </source>
</reference>
<dbReference type="OrthoDB" id="18453at2759"/>
<keyword evidence="7" id="KW-0807">Transducer</keyword>
<dbReference type="AlphaFoldDB" id="A0A1R2BZ09"/>
<dbReference type="GO" id="GO:0005886">
    <property type="term" value="C:plasma membrane"/>
    <property type="evidence" value="ECO:0007669"/>
    <property type="project" value="TreeGrafter"/>
</dbReference>
<dbReference type="PANTHER" id="PTHR23112:SF0">
    <property type="entry name" value="TRANSMEMBRANE PROTEIN 116"/>
    <property type="match status" value="1"/>
</dbReference>
<dbReference type="InterPro" id="IPR022343">
    <property type="entry name" value="GCR1-cAMP_receptor"/>
</dbReference>
<feature type="transmembrane region" description="Helical" evidence="8">
    <location>
        <begin position="159"/>
        <end position="178"/>
    </location>
</feature>
<keyword evidence="2 8" id="KW-0812">Transmembrane</keyword>
<keyword evidence="3 8" id="KW-1133">Transmembrane helix</keyword>
<evidence type="ECO:0000256" key="8">
    <source>
        <dbReference type="SAM" id="Phobius"/>
    </source>
</evidence>
<organism evidence="10 11">
    <name type="scientific">Stentor coeruleus</name>
    <dbReference type="NCBI Taxonomy" id="5963"/>
    <lineage>
        <taxon>Eukaryota</taxon>
        <taxon>Sar</taxon>
        <taxon>Alveolata</taxon>
        <taxon>Ciliophora</taxon>
        <taxon>Postciliodesmatophora</taxon>
        <taxon>Heterotrichea</taxon>
        <taxon>Heterotrichida</taxon>
        <taxon>Stentoridae</taxon>
        <taxon>Stentor</taxon>
    </lineage>
</organism>
<dbReference type="GO" id="GO:0007166">
    <property type="term" value="P:cell surface receptor signaling pathway"/>
    <property type="evidence" value="ECO:0007669"/>
    <property type="project" value="InterPro"/>
</dbReference>
<evidence type="ECO:0000256" key="7">
    <source>
        <dbReference type="ARBA" id="ARBA00023224"/>
    </source>
</evidence>
<proteinExistence type="predicted"/>
<dbReference type="EMBL" id="MPUH01000360">
    <property type="protein sequence ID" value="OMJ81951.1"/>
    <property type="molecule type" value="Genomic_DNA"/>
</dbReference>
<feature type="transmembrane region" description="Helical" evidence="8">
    <location>
        <begin position="222"/>
        <end position="243"/>
    </location>
</feature>
<dbReference type="SUPFAM" id="SSF81321">
    <property type="entry name" value="Family A G protein-coupled receptor-like"/>
    <property type="match status" value="1"/>
</dbReference>
<dbReference type="GO" id="GO:0004930">
    <property type="term" value="F:G protein-coupled receptor activity"/>
    <property type="evidence" value="ECO:0007669"/>
    <property type="project" value="UniProtKB-KW"/>
</dbReference>
<keyword evidence="6" id="KW-0675">Receptor</keyword>
<protein>
    <recommendedName>
        <fullName evidence="9">G-protein coupled receptors family 2 profile 2 domain-containing protein</fullName>
    </recommendedName>
</protein>
<keyword evidence="11" id="KW-1185">Reference proteome</keyword>
<evidence type="ECO:0000256" key="2">
    <source>
        <dbReference type="ARBA" id="ARBA00022692"/>
    </source>
</evidence>
<evidence type="ECO:0000256" key="6">
    <source>
        <dbReference type="ARBA" id="ARBA00023170"/>
    </source>
</evidence>
<gene>
    <name evidence="10" type="ORF">SteCoe_17492</name>
</gene>
<dbReference type="PROSITE" id="PS50261">
    <property type="entry name" value="G_PROTEIN_RECEP_F2_4"/>
    <property type="match status" value="1"/>
</dbReference>
<evidence type="ECO:0000313" key="11">
    <source>
        <dbReference type="Proteomes" id="UP000187209"/>
    </source>
</evidence>
<dbReference type="Pfam" id="PF05462">
    <property type="entry name" value="Dicty_CAR"/>
    <property type="match status" value="1"/>
</dbReference>
<evidence type="ECO:0000313" key="10">
    <source>
        <dbReference type="EMBL" id="OMJ81951.1"/>
    </source>
</evidence>
<dbReference type="PRINTS" id="PR02000">
    <property type="entry name" value="GCR1PLANT"/>
</dbReference>
<feature type="transmembrane region" description="Helical" evidence="8">
    <location>
        <begin position="78"/>
        <end position="103"/>
    </location>
</feature>
<dbReference type="PRINTS" id="PR02001">
    <property type="entry name" value="GCR1CAMPR"/>
</dbReference>
<dbReference type="InterPro" id="IPR022340">
    <property type="entry name" value="GPCR_GCR1_put"/>
</dbReference>
<comment type="caution">
    <text evidence="10">The sequence shown here is derived from an EMBL/GenBank/DDBJ whole genome shotgun (WGS) entry which is preliminary data.</text>
</comment>
<comment type="subcellular location">
    <subcellularLocation>
        <location evidence="1">Membrane</location>
        <topology evidence="1">Multi-pass membrane protein</topology>
    </subcellularLocation>
</comment>
<evidence type="ECO:0000256" key="4">
    <source>
        <dbReference type="ARBA" id="ARBA00023040"/>
    </source>
</evidence>
<feature type="transmembrane region" description="Helical" evidence="8">
    <location>
        <begin position="46"/>
        <end position="66"/>
    </location>
</feature>
<feature type="transmembrane region" description="Helical" evidence="8">
    <location>
        <begin position="115"/>
        <end position="134"/>
    </location>
</feature>
<accession>A0A1R2BZ09</accession>
<evidence type="ECO:0000259" key="9">
    <source>
        <dbReference type="PROSITE" id="PS50261"/>
    </source>
</evidence>
<dbReference type="PANTHER" id="PTHR23112">
    <property type="entry name" value="G PROTEIN-COUPLED RECEPTOR 157-RELATED"/>
    <property type="match status" value="1"/>
</dbReference>
<sequence length="274" mass="31567">MNIDNEDTKVYLIILVTNSISALSCMFIITIFILAKSLRVYAFKLVLYLSLLDLAKSISMIIPTFLEDSEDLWCRFQSIAYQCFTIMSFLIALLMAVSLYLCVVSNAENVDKRKLPNLALFFMITGGLTIPQVFLDAYGRANSWCWIKKGYFLLRMTSFYGPLWIVNIVNLLVYWKIIKNFRKNKAPLKRLAFYPFILIICYMPGTVCRIMEEVTGESYDYLIYAMVAGDGICGFVNSVMYGFTDHVQLYINDCLCFKRKPQNSELLDLNSFTI</sequence>